<keyword evidence="3" id="KW-1185">Reference proteome</keyword>
<dbReference type="AlphaFoldDB" id="A0AAD6J225"/>
<feature type="compositionally biased region" description="Basic and acidic residues" evidence="1">
    <location>
        <begin position="51"/>
        <end position="71"/>
    </location>
</feature>
<gene>
    <name evidence="2" type="ORF">Dda_4848</name>
</gene>
<evidence type="ECO:0000256" key="1">
    <source>
        <dbReference type="SAM" id="MobiDB-lite"/>
    </source>
</evidence>
<sequence>MTRRQKAEKRRDIDPELRYYLQLPLLVITSTADELDQEEIELKEGRRRRCVDREGKFKKGKTEEEEKKRASDSTSTSTSRVNGVGEPG</sequence>
<dbReference type="EMBL" id="JAQGDS010000005">
    <property type="protein sequence ID" value="KAJ6260622.1"/>
    <property type="molecule type" value="Genomic_DNA"/>
</dbReference>
<name>A0AAD6J225_DREDA</name>
<reference evidence="2" key="1">
    <citation type="submission" date="2023-01" db="EMBL/GenBank/DDBJ databases">
        <title>The chitinases involved in constricting ring structure development in the nematode-trapping fungus Drechslerella dactyloides.</title>
        <authorList>
            <person name="Wang R."/>
            <person name="Zhang L."/>
            <person name="Tang P."/>
            <person name="Li S."/>
            <person name="Liang L."/>
        </authorList>
    </citation>
    <scope>NUCLEOTIDE SEQUENCE</scope>
    <source>
        <strain evidence="2">YMF1.00031</strain>
    </source>
</reference>
<evidence type="ECO:0000313" key="3">
    <source>
        <dbReference type="Proteomes" id="UP001221413"/>
    </source>
</evidence>
<protein>
    <submittedName>
        <fullName evidence="2">Uncharacterized protein</fullName>
    </submittedName>
</protein>
<dbReference type="Proteomes" id="UP001221413">
    <property type="component" value="Unassembled WGS sequence"/>
</dbReference>
<accession>A0AAD6J225</accession>
<organism evidence="2 3">
    <name type="scientific">Drechslerella dactyloides</name>
    <name type="common">Nematode-trapping fungus</name>
    <name type="synonym">Arthrobotrys dactyloides</name>
    <dbReference type="NCBI Taxonomy" id="74499"/>
    <lineage>
        <taxon>Eukaryota</taxon>
        <taxon>Fungi</taxon>
        <taxon>Dikarya</taxon>
        <taxon>Ascomycota</taxon>
        <taxon>Pezizomycotina</taxon>
        <taxon>Orbiliomycetes</taxon>
        <taxon>Orbiliales</taxon>
        <taxon>Orbiliaceae</taxon>
        <taxon>Drechslerella</taxon>
    </lineage>
</organism>
<feature type="region of interest" description="Disordered" evidence="1">
    <location>
        <begin position="51"/>
        <end position="88"/>
    </location>
</feature>
<evidence type="ECO:0000313" key="2">
    <source>
        <dbReference type="EMBL" id="KAJ6260622.1"/>
    </source>
</evidence>
<proteinExistence type="predicted"/>
<comment type="caution">
    <text evidence="2">The sequence shown here is derived from an EMBL/GenBank/DDBJ whole genome shotgun (WGS) entry which is preliminary data.</text>
</comment>